<protein>
    <submittedName>
        <fullName evidence="6">Transcriptional regulator</fullName>
    </submittedName>
</protein>
<keyword evidence="4" id="KW-0804">Transcription</keyword>
<dbReference type="Gene3D" id="1.10.10.10">
    <property type="entry name" value="Winged helix-like DNA-binding domain superfamily/Winged helix DNA-binding domain"/>
    <property type="match status" value="1"/>
</dbReference>
<evidence type="ECO:0000313" key="6">
    <source>
        <dbReference type="EMBL" id="BBQ49122.1"/>
    </source>
</evidence>
<dbReference type="RefSeq" id="WP_002114199.1">
    <property type="nucleotide sequence ID" value="NZ_AMST01000009.1"/>
</dbReference>
<dbReference type="GO" id="GO:0003677">
    <property type="term" value="F:DNA binding"/>
    <property type="evidence" value="ECO:0007669"/>
    <property type="project" value="UniProtKB-KW"/>
</dbReference>
<dbReference type="PRINTS" id="PR00778">
    <property type="entry name" value="HTHARSR"/>
</dbReference>
<evidence type="ECO:0000259" key="5">
    <source>
        <dbReference type="PROSITE" id="PS50987"/>
    </source>
</evidence>
<dbReference type="GO" id="GO:0003700">
    <property type="term" value="F:DNA-binding transcription factor activity"/>
    <property type="evidence" value="ECO:0007669"/>
    <property type="project" value="InterPro"/>
</dbReference>
<organism evidence="6 7">
    <name type="scientific">Acinetobacter pittii</name>
    <name type="common">Acinetobacter genomosp. 3</name>
    <dbReference type="NCBI Taxonomy" id="48296"/>
    <lineage>
        <taxon>Bacteria</taxon>
        <taxon>Pseudomonadati</taxon>
        <taxon>Pseudomonadota</taxon>
        <taxon>Gammaproteobacteria</taxon>
        <taxon>Moraxellales</taxon>
        <taxon>Moraxellaceae</taxon>
        <taxon>Acinetobacter</taxon>
        <taxon>Acinetobacter calcoaceticus/baumannii complex</taxon>
    </lineage>
</organism>
<evidence type="ECO:0000313" key="7">
    <source>
        <dbReference type="Proteomes" id="UP000515758"/>
    </source>
</evidence>
<keyword evidence="2" id="KW-0805">Transcription regulation</keyword>
<dbReference type="InterPro" id="IPR011991">
    <property type="entry name" value="ArsR-like_HTH"/>
</dbReference>
<evidence type="ECO:0000256" key="1">
    <source>
        <dbReference type="ARBA" id="ARBA00022849"/>
    </source>
</evidence>
<dbReference type="Proteomes" id="UP000515758">
    <property type="component" value="Chromosome"/>
</dbReference>
<evidence type="ECO:0000256" key="2">
    <source>
        <dbReference type="ARBA" id="ARBA00023015"/>
    </source>
</evidence>
<evidence type="ECO:0000256" key="3">
    <source>
        <dbReference type="ARBA" id="ARBA00023125"/>
    </source>
</evidence>
<dbReference type="GO" id="GO:0046685">
    <property type="term" value="P:response to arsenic-containing substance"/>
    <property type="evidence" value="ECO:0007669"/>
    <property type="project" value="UniProtKB-KW"/>
</dbReference>
<feature type="domain" description="HTH arsR-type" evidence="5">
    <location>
        <begin position="1"/>
        <end position="90"/>
    </location>
</feature>
<dbReference type="AlphaFoldDB" id="A0A1C2WT51"/>
<dbReference type="EMBL" id="AP021936">
    <property type="protein sequence ID" value="BBQ49122.1"/>
    <property type="molecule type" value="Genomic_DNA"/>
</dbReference>
<dbReference type="NCBIfam" id="NF007528">
    <property type="entry name" value="PRK10141.1"/>
    <property type="match status" value="1"/>
</dbReference>
<dbReference type="FunFam" id="1.10.10.10:FF:000279">
    <property type="entry name" value="Transcriptional regulator, ArsR family"/>
    <property type="match status" value="1"/>
</dbReference>
<name>A0A1C2WT51_ACIPI</name>
<dbReference type="InterPro" id="IPR036388">
    <property type="entry name" value="WH-like_DNA-bd_sf"/>
</dbReference>
<accession>K9CDW4</accession>
<dbReference type="SMART" id="SM00418">
    <property type="entry name" value="HTH_ARSR"/>
    <property type="match status" value="1"/>
</dbReference>
<dbReference type="InterPro" id="IPR001845">
    <property type="entry name" value="HTH_ArsR_DNA-bd_dom"/>
</dbReference>
<sequence>MINQVDFFKCLSDQTRLNILKLVLSKQNICVCELTEQLELSQPKISRHLALLRTHGILLDARQGQWVYYSVNPDLPNWAVEVLKTIANQDENLVNQSSSQFSSISTYCG</sequence>
<dbReference type="PANTHER" id="PTHR33154:SF18">
    <property type="entry name" value="ARSENICAL RESISTANCE OPERON REPRESSOR"/>
    <property type="match status" value="1"/>
</dbReference>
<keyword evidence="1" id="KW-0059">Arsenical resistance</keyword>
<accession>A0A1C2WT51</accession>
<dbReference type="NCBIfam" id="NF033788">
    <property type="entry name" value="HTH_metalloreg"/>
    <property type="match status" value="1"/>
</dbReference>
<keyword evidence="3" id="KW-0238">DNA-binding</keyword>
<dbReference type="InterPro" id="IPR051081">
    <property type="entry name" value="HTH_MetalResp_TranReg"/>
</dbReference>
<evidence type="ECO:0000256" key="4">
    <source>
        <dbReference type="ARBA" id="ARBA00023163"/>
    </source>
</evidence>
<accession>A0A1H8VX63</accession>
<dbReference type="PANTHER" id="PTHR33154">
    <property type="entry name" value="TRANSCRIPTIONAL REGULATOR, ARSR FAMILY"/>
    <property type="match status" value="1"/>
</dbReference>
<proteinExistence type="predicted"/>
<dbReference type="CDD" id="cd00090">
    <property type="entry name" value="HTH_ARSR"/>
    <property type="match status" value="1"/>
</dbReference>
<dbReference type="PROSITE" id="PS50987">
    <property type="entry name" value="HTH_ARSR_2"/>
    <property type="match status" value="1"/>
</dbReference>
<dbReference type="SUPFAM" id="SSF46785">
    <property type="entry name" value="Winged helix' DNA-binding domain"/>
    <property type="match status" value="1"/>
</dbReference>
<reference evidence="6 7" key="1">
    <citation type="submission" date="2019-12" db="EMBL/GenBank/DDBJ databases">
        <title>complete genome sequences of Acinetobacter pittii str. WP2-W18-ESBL-11 isolated from wastewater treatment plant effluent.</title>
        <authorList>
            <person name="Sekizuka T."/>
            <person name="Itokawa K."/>
            <person name="Yatsu K."/>
            <person name="Inamine Y."/>
            <person name="Kuroda M."/>
        </authorList>
    </citation>
    <scope>NUCLEOTIDE SEQUENCE [LARGE SCALE GENOMIC DNA]</scope>
    <source>
        <strain evidence="6 7">WP2-W18-ESBL-11</strain>
    </source>
</reference>
<dbReference type="InterPro" id="IPR036390">
    <property type="entry name" value="WH_DNA-bd_sf"/>
</dbReference>
<dbReference type="Pfam" id="PF01022">
    <property type="entry name" value="HTH_5"/>
    <property type="match status" value="1"/>
</dbReference>
<gene>
    <name evidence="6" type="primary">arsR</name>
    <name evidence="6" type="ORF">WP2W18E11_21200</name>
</gene>